<accession>A0A937VWC1</accession>
<dbReference type="AlphaFoldDB" id="A0A937VWC1"/>
<organism evidence="1 2">
    <name type="scientific">Tectimicrobiota bacterium</name>
    <dbReference type="NCBI Taxonomy" id="2528274"/>
    <lineage>
        <taxon>Bacteria</taxon>
        <taxon>Pseudomonadati</taxon>
        <taxon>Nitrospinota/Tectimicrobiota group</taxon>
        <taxon>Candidatus Tectimicrobiota</taxon>
    </lineage>
</organism>
<protein>
    <submittedName>
        <fullName evidence="1">Uncharacterized protein</fullName>
    </submittedName>
</protein>
<gene>
    <name evidence="1" type="ORF">FJZ47_00130</name>
</gene>
<sequence length="135" mass="15432">MSDTTLDPTLAHDDLVARLAACAFDTRIFTVYTNTRQALQRSVKGQYPHLVAVGKVDQRVEMVGMVETVESLHDLEAAARRWHTLEALQAAMYLYVPRGSCTDARTLCLRQKIRISDFRHYWFEGETVHVTRCFA</sequence>
<reference evidence="1" key="1">
    <citation type="submission" date="2019-03" db="EMBL/GenBank/DDBJ databases">
        <title>Lake Tanganyika Metagenome-Assembled Genomes (MAGs).</title>
        <authorList>
            <person name="Tran P."/>
        </authorList>
    </citation>
    <scope>NUCLEOTIDE SEQUENCE</scope>
    <source>
        <strain evidence="1">K_DeepCast_65m_m2_066</strain>
    </source>
</reference>
<dbReference type="Proteomes" id="UP000712673">
    <property type="component" value="Unassembled WGS sequence"/>
</dbReference>
<name>A0A937VWC1_UNCTE</name>
<comment type="caution">
    <text evidence="1">The sequence shown here is derived from an EMBL/GenBank/DDBJ whole genome shotgun (WGS) entry which is preliminary data.</text>
</comment>
<evidence type="ECO:0000313" key="1">
    <source>
        <dbReference type="EMBL" id="MBM3222201.1"/>
    </source>
</evidence>
<proteinExistence type="predicted"/>
<evidence type="ECO:0000313" key="2">
    <source>
        <dbReference type="Proteomes" id="UP000712673"/>
    </source>
</evidence>
<dbReference type="EMBL" id="VGLS01000002">
    <property type="protein sequence ID" value="MBM3222201.1"/>
    <property type="molecule type" value="Genomic_DNA"/>
</dbReference>